<keyword evidence="5 12" id="KW-0732">Signal</keyword>
<sequence>MMKKLLLAAFLLLSSSLMIAQTTITGTVNDASLGGPLPGADIKISRKAVGTTTDFDGKFTLVVNDKPPFTLEISSLGYQTQKVEITKNNQVVTVALKENATALDEVVVSASRTPERIMESPVTVERFDSRAIKNTSSPSFYDGLENLKGVDINTNSLTFKSVNTRGFATFANTRFMQLVDGMDNSSPALNFALGNLLGLSELDVKSVELLPGASSALYGANAFNGIMFMTSKSPFDDAGVSFVAKTGFTSQQAAGDNEFYDVSMRMAHTFSDYFAAKATFSYLKGTEWFATDDRNTLNGDYTFGNRESDPNYDGLNVYGDEVSTNLGGAIGEVSRTGYNESELMDYDARSMKFGASLHYRPLGNDRLEIIWNSKYGRGNTIYQGANRYYIKNFFMEQHKLEFRGKYFFVRGYLTSEDAGDSYDTRFTAINLNRAWKGDRAWFQDYAAAYLGADPRVQASNHQIARDYADGYINNGTTRIARNDGSGVRPDAGTPEFNRLFQQVIADPDLATGSKFQDESQIRHVDANLNLKEYIDFAEVQVGGSYREYLLNSQGTIYTDFDGPITYDEYGVYTQIQKKLMDDRLKLTGSIRYDKAQNFDGNFSPRISVAYAAGESKNHNFRASFQTGFRNPTTQDQYIGLDVGRAFLVGSAPDNLDRYVTPQIDLSGNGTAITGLPSIAITGRAGYENAFSATSAQVFAQTGNVSDLVVADVGLVKPEKVTAFEVGYRSAIPTGDNKLSVDLSVYYNEYEDFIANENVVAPLYGNVNLSDTAPIGPGGAPVPLAIASLANGDTAVFNTYTNTDSDISSYGATIGLNTKIFNGFNVGLNYTLSKFDFDQSTDPDFEAGFNTPEHKIKLQFGHNNLFENFGFNINARWQDEYLWESTFHDAVIDSRTVLDAQINYRIPSIKSIIKVGGANLTGKEYLSAPGVGAIGSQYFISWTINN</sequence>
<evidence type="ECO:0000256" key="8">
    <source>
        <dbReference type="ARBA" id="ARBA00023170"/>
    </source>
</evidence>
<dbReference type="InterPro" id="IPR012910">
    <property type="entry name" value="Plug_dom"/>
</dbReference>
<organism evidence="15 16">
    <name type="scientific">Tenacibaculum jejuense</name>
    <dbReference type="NCBI Taxonomy" id="584609"/>
    <lineage>
        <taxon>Bacteria</taxon>
        <taxon>Pseudomonadati</taxon>
        <taxon>Bacteroidota</taxon>
        <taxon>Flavobacteriia</taxon>
        <taxon>Flavobacteriales</taxon>
        <taxon>Flavobacteriaceae</taxon>
        <taxon>Tenacibaculum</taxon>
    </lineage>
</organism>
<keyword evidence="4 10" id="KW-0812">Transmembrane</keyword>
<evidence type="ECO:0000256" key="9">
    <source>
        <dbReference type="ARBA" id="ARBA00023237"/>
    </source>
</evidence>
<dbReference type="InterPro" id="IPR000531">
    <property type="entry name" value="Beta-barrel_TonB"/>
</dbReference>
<keyword evidence="16" id="KW-1185">Reference proteome</keyword>
<evidence type="ECO:0000313" key="16">
    <source>
        <dbReference type="Proteomes" id="UP000215214"/>
    </source>
</evidence>
<keyword evidence="7 10" id="KW-0472">Membrane</keyword>
<keyword evidence="9 10" id="KW-0998">Cell outer membrane</keyword>
<dbReference type="OrthoDB" id="1109208at2"/>
<feature type="signal peptide" evidence="12">
    <location>
        <begin position="1"/>
        <end position="20"/>
    </location>
</feature>
<evidence type="ECO:0000256" key="12">
    <source>
        <dbReference type="SAM" id="SignalP"/>
    </source>
</evidence>
<evidence type="ECO:0000256" key="11">
    <source>
        <dbReference type="RuleBase" id="RU003357"/>
    </source>
</evidence>
<dbReference type="Pfam" id="PF13715">
    <property type="entry name" value="CarbopepD_reg_2"/>
    <property type="match status" value="1"/>
</dbReference>
<protein>
    <submittedName>
        <fullName evidence="15">Probable TonB-dependent outer membrane receptor</fullName>
    </submittedName>
</protein>
<evidence type="ECO:0000259" key="14">
    <source>
        <dbReference type="Pfam" id="PF07715"/>
    </source>
</evidence>
<evidence type="ECO:0000256" key="4">
    <source>
        <dbReference type="ARBA" id="ARBA00022692"/>
    </source>
</evidence>
<dbReference type="PANTHER" id="PTHR30069">
    <property type="entry name" value="TONB-DEPENDENT OUTER MEMBRANE RECEPTOR"/>
    <property type="match status" value="1"/>
</dbReference>
<feature type="domain" description="TonB-dependent receptor plug" evidence="14">
    <location>
        <begin position="117"/>
        <end position="226"/>
    </location>
</feature>
<name>A0A238U6K9_9FLAO</name>
<comment type="subcellular location">
    <subcellularLocation>
        <location evidence="1 10">Cell outer membrane</location>
        <topology evidence="1 10">Multi-pass membrane protein</topology>
    </subcellularLocation>
</comment>
<reference evidence="15 16" key="1">
    <citation type="submission" date="2017-07" db="EMBL/GenBank/DDBJ databases">
        <authorList>
            <person name="Sun Z.S."/>
            <person name="Albrecht U."/>
            <person name="Echele G."/>
            <person name="Lee C.C."/>
        </authorList>
    </citation>
    <scope>NUCLEOTIDE SEQUENCE [LARGE SCALE GENOMIC DNA]</scope>
    <source>
        <strain evidence="16">type strain: KCTC 22618</strain>
    </source>
</reference>
<dbReference type="RefSeq" id="WP_095068887.1">
    <property type="nucleotide sequence ID" value="NZ_LT899436.1"/>
</dbReference>
<evidence type="ECO:0000259" key="13">
    <source>
        <dbReference type="Pfam" id="PF00593"/>
    </source>
</evidence>
<dbReference type="PANTHER" id="PTHR30069:SF29">
    <property type="entry name" value="HEMOGLOBIN AND HEMOGLOBIN-HAPTOGLOBIN-BINDING PROTEIN 1-RELATED"/>
    <property type="match status" value="1"/>
</dbReference>
<dbReference type="SUPFAM" id="SSF56935">
    <property type="entry name" value="Porins"/>
    <property type="match status" value="1"/>
</dbReference>
<dbReference type="KEGG" id="tje:TJEJU_0215"/>
<comment type="similarity">
    <text evidence="10 11">Belongs to the TonB-dependent receptor family.</text>
</comment>
<evidence type="ECO:0000313" key="15">
    <source>
        <dbReference type="EMBL" id="SNR14020.1"/>
    </source>
</evidence>
<evidence type="ECO:0000256" key="10">
    <source>
        <dbReference type="PROSITE-ProRule" id="PRU01360"/>
    </source>
</evidence>
<dbReference type="Pfam" id="PF00593">
    <property type="entry name" value="TonB_dep_Rec_b-barrel"/>
    <property type="match status" value="1"/>
</dbReference>
<dbReference type="InterPro" id="IPR037066">
    <property type="entry name" value="Plug_dom_sf"/>
</dbReference>
<dbReference type="Proteomes" id="UP000215214">
    <property type="component" value="Chromosome TJEJU"/>
</dbReference>
<proteinExistence type="inferred from homology"/>
<dbReference type="GO" id="GO:0044718">
    <property type="term" value="P:siderophore transmembrane transport"/>
    <property type="evidence" value="ECO:0007669"/>
    <property type="project" value="TreeGrafter"/>
</dbReference>
<evidence type="ECO:0000256" key="2">
    <source>
        <dbReference type="ARBA" id="ARBA00022448"/>
    </source>
</evidence>
<feature type="chain" id="PRO_5012963773" evidence="12">
    <location>
        <begin position="21"/>
        <end position="945"/>
    </location>
</feature>
<keyword evidence="3 10" id="KW-1134">Transmembrane beta strand</keyword>
<dbReference type="GO" id="GO:0009279">
    <property type="term" value="C:cell outer membrane"/>
    <property type="evidence" value="ECO:0007669"/>
    <property type="project" value="UniProtKB-SubCell"/>
</dbReference>
<evidence type="ECO:0000256" key="6">
    <source>
        <dbReference type="ARBA" id="ARBA00023077"/>
    </source>
</evidence>
<dbReference type="InterPro" id="IPR036942">
    <property type="entry name" value="Beta-barrel_TonB_sf"/>
</dbReference>
<dbReference type="SUPFAM" id="SSF49464">
    <property type="entry name" value="Carboxypeptidase regulatory domain-like"/>
    <property type="match status" value="1"/>
</dbReference>
<dbReference type="PROSITE" id="PS52016">
    <property type="entry name" value="TONB_DEPENDENT_REC_3"/>
    <property type="match status" value="1"/>
</dbReference>
<dbReference type="AlphaFoldDB" id="A0A238U6K9"/>
<accession>A0A238U6K9</accession>
<keyword evidence="6 11" id="KW-0798">TonB box</keyword>
<dbReference type="Pfam" id="PF07715">
    <property type="entry name" value="Plug"/>
    <property type="match status" value="1"/>
</dbReference>
<dbReference type="Gene3D" id="2.170.130.10">
    <property type="entry name" value="TonB-dependent receptor, plug domain"/>
    <property type="match status" value="1"/>
</dbReference>
<keyword evidence="2 10" id="KW-0813">Transport</keyword>
<feature type="domain" description="TonB-dependent receptor-like beta-barrel" evidence="13">
    <location>
        <begin position="419"/>
        <end position="918"/>
    </location>
</feature>
<evidence type="ECO:0000256" key="7">
    <source>
        <dbReference type="ARBA" id="ARBA00023136"/>
    </source>
</evidence>
<dbReference type="EMBL" id="LT899436">
    <property type="protein sequence ID" value="SNR14020.1"/>
    <property type="molecule type" value="Genomic_DNA"/>
</dbReference>
<gene>
    <name evidence="15" type="ORF">TJEJU_0215</name>
</gene>
<dbReference type="GO" id="GO:0015344">
    <property type="term" value="F:siderophore uptake transmembrane transporter activity"/>
    <property type="evidence" value="ECO:0007669"/>
    <property type="project" value="TreeGrafter"/>
</dbReference>
<dbReference type="Gene3D" id="2.60.40.1120">
    <property type="entry name" value="Carboxypeptidase-like, regulatory domain"/>
    <property type="match status" value="1"/>
</dbReference>
<dbReference type="Gene3D" id="2.40.170.20">
    <property type="entry name" value="TonB-dependent receptor, beta-barrel domain"/>
    <property type="match status" value="1"/>
</dbReference>
<evidence type="ECO:0000256" key="5">
    <source>
        <dbReference type="ARBA" id="ARBA00022729"/>
    </source>
</evidence>
<evidence type="ECO:0000256" key="1">
    <source>
        <dbReference type="ARBA" id="ARBA00004571"/>
    </source>
</evidence>
<dbReference type="InterPro" id="IPR039426">
    <property type="entry name" value="TonB-dep_rcpt-like"/>
</dbReference>
<evidence type="ECO:0000256" key="3">
    <source>
        <dbReference type="ARBA" id="ARBA00022452"/>
    </source>
</evidence>
<keyword evidence="8 15" id="KW-0675">Receptor</keyword>
<dbReference type="InterPro" id="IPR008969">
    <property type="entry name" value="CarboxyPept-like_regulatory"/>
</dbReference>